<evidence type="ECO:0000313" key="1">
    <source>
        <dbReference type="EMBL" id="RJE81870.1"/>
    </source>
</evidence>
<organism evidence="1 2">
    <name type="scientific">Paracoccus onubensis</name>
    <dbReference type="NCBI Taxonomy" id="1675788"/>
    <lineage>
        <taxon>Bacteria</taxon>
        <taxon>Pseudomonadati</taxon>
        <taxon>Pseudomonadota</taxon>
        <taxon>Alphaproteobacteria</taxon>
        <taxon>Rhodobacterales</taxon>
        <taxon>Paracoccaceae</taxon>
        <taxon>Paracoccus</taxon>
    </lineage>
</organism>
<dbReference type="RefSeq" id="WP_119752170.1">
    <property type="nucleotide sequence ID" value="NZ_QZCG01000027.1"/>
</dbReference>
<dbReference type="GO" id="GO:0008671">
    <property type="term" value="F:2-dehydro-3-deoxygalactonokinase activity"/>
    <property type="evidence" value="ECO:0007669"/>
    <property type="project" value="InterPro"/>
</dbReference>
<gene>
    <name evidence="1" type="ORF">D3P04_22730</name>
</gene>
<accession>A0A418SLN2</accession>
<dbReference type="OrthoDB" id="256574at2"/>
<dbReference type="AlphaFoldDB" id="A0A418SLN2"/>
<name>A0A418SLN2_9RHOB</name>
<comment type="caution">
    <text evidence="1">The sequence shown here is derived from an EMBL/GenBank/DDBJ whole genome shotgun (WGS) entry which is preliminary data.</text>
</comment>
<dbReference type="Pfam" id="PF05035">
    <property type="entry name" value="DGOK"/>
    <property type="match status" value="1"/>
</dbReference>
<dbReference type="InterPro" id="IPR007729">
    <property type="entry name" value="DGOK"/>
</dbReference>
<protein>
    <recommendedName>
        <fullName evidence="3">2-dehydro-3-deoxygalactonokinase</fullName>
    </recommendedName>
</protein>
<proteinExistence type="predicted"/>
<evidence type="ECO:0000313" key="2">
    <source>
        <dbReference type="Proteomes" id="UP000284202"/>
    </source>
</evidence>
<reference evidence="2" key="1">
    <citation type="submission" date="2018-09" db="EMBL/GenBank/DDBJ databases">
        <title>Acidovorax cavernicola nov. sp. isolated from Gruta de las Maravillas (Aracena, Spain).</title>
        <authorList>
            <person name="Jurado V."/>
            <person name="Gutierrez-Patricio S."/>
            <person name="Gonzalez-Pimentel J.L."/>
            <person name="Miller A.Z."/>
            <person name="Laiz L."/>
            <person name="Saiz-Jimenez C."/>
        </authorList>
    </citation>
    <scope>NUCLEOTIDE SEQUENCE [LARGE SCALE GENOMIC DNA]</scope>
    <source>
        <strain evidence="2">1011MAR3C25</strain>
    </source>
</reference>
<keyword evidence="2" id="KW-1185">Reference proteome</keyword>
<dbReference type="Gene3D" id="3.30.420.310">
    <property type="entry name" value="2-keto-3-deoxy-galactonokinase, C-terminal domain"/>
    <property type="match status" value="1"/>
</dbReference>
<evidence type="ECO:0008006" key="3">
    <source>
        <dbReference type="Google" id="ProtNLM"/>
    </source>
</evidence>
<dbReference type="InterPro" id="IPR042257">
    <property type="entry name" value="DGOK_C"/>
</dbReference>
<sequence length="274" mass="28617">MSAANWIAAEYDGKSLRSWSMQGPTPTGQDQCACVGIPALADALQALPDLPLLLADMSGTYPAQDFAAAPTSAKLALVDATAGKQPFRIARGVTQAEPEARLHGQTALVAGLVAADPQFDGVICITGRHSHWIRVSAQEICHFHGYLSGEFMEWMAGDCANAAIAEPDIFLSALDDALSRPHRAHGRLLALRGATGSGAAQLAGLLIGCELADAKPYWLGETVAICGNGPLAGLYALAVERQGGAILRPDHDAALLAGLHAAWKIQPKVQATRA</sequence>
<dbReference type="Proteomes" id="UP000284202">
    <property type="component" value="Unassembled WGS sequence"/>
</dbReference>
<dbReference type="GO" id="GO:0034194">
    <property type="term" value="P:D-galactonate catabolic process"/>
    <property type="evidence" value="ECO:0007669"/>
    <property type="project" value="InterPro"/>
</dbReference>
<dbReference type="EMBL" id="QZCG01000027">
    <property type="protein sequence ID" value="RJE81870.1"/>
    <property type="molecule type" value="Genomic_DNA"/>
</dbReference>